<name>A0AAV6TGS4_9ARAC</name>
<sequence length="91" mass="9987">MVGVADLDKVVYKEQRFRRELTWAFGLEAGGTPKKKEDRPEDLCPGRPEDLCPPEDYGTPCRLGHPPMGRPGGLIGPISLSTRHIGFGKAN</sequence>
<evidence type="ECO:0000313" key="2">
    <source>
        <dbReference type="EMBL" id="KAG8170656.1"/>
    </source>
</evidence>
<protein>
    <submittedName>
        <fullName evidence="2">Uncharacterized protein</fullName>
    </submittedName>
</protein>
<feature type="compositionally biased region" description="Basic and acidic residues" evidence="1">
    <location>
        <begin position="34"/>
        <end position="50"/>
    </location>
</feature>
<proteinExistence type="predicted"/>
<evidence type="ECO:0000256" key="1">
    <source>
        <dbReference type="SAM" id="MobiDB-lite"/>
    </source>
</evidence>
<feature type="region of interest" description="Disordered" evidence="1">
    <location>
        <begin position="29"/>
        <end position="65"/>
    </location>
</feature>
<dbReference type="EMBL" id="JAFNEN010005071">
    <property type="protein sequence ID" value="KAG8170656.1"/>
    <property type="molecule type" value="Genomic_DNA"/>
</dbReference>
<keyword evidence="3" id="KW-1185">Reference proteome</keyword>
<gene>
    <name evidence="2" type="ORF">JTE90_017738</name>
</gene>
<comment type="caution">
    <text evidence="2">The sequence shown here is derived from an EMBL/GenBank/DDBJ whole genome shotgun (WGS) entry which is preliminary data.</text>
</comment>
<organism evidence="2 3">
    <name type="scientific">Oedothorax gibbosus</name>
    <dbReference type="NCBI Taxonomy" id="931172"/>
    <lineage>
        <taxon>Eukaryota</taxon>
        <taxon>Metazoa</taxon>
        <taxon>Ecdysozoa</taxon>
        <taxon>Arthropoda</taxon>
        <taxon>Chelicerata</taxon>
        <taxon>Arachnida</taxon>
        <taxon>Araneae</taxon>
        <taxon>Araneomorphae</taxon>
        <taxon>Entelegynae</taxon>
        <taxon>Araneoidea</taxon>
        <taxon>Linyphiidae</taxon>
        <taxon>Erigoninae</taxon>
        <taxon>Oedothorax</taxon>
    </lineage>
</organism>
<evidence type="ECO:0000313" key="3">
    <source>
        <dbReference type="Proteomes" id="UP000827092"/>
    </source>
</evidence>
<dbReference type="Proteomes" id="UP000827092">
    <property type="component" value="Unassembled WGS sequence"/>
</dbReference>
<reference evidence="2 3" key="1">
    <citation type="journal article" date="2022" name="Nat. Ecol. Evol.">
        <title>A masculinizing supergene underlies an exaggerated male reproductive morph in a spider.</title>
        <authorList>
            <person name="Hendrickx F."/>
            <person name="De Corte Z."/>
            <person name="Sonet G."/>
            <person name="Van Belleghem S.M."/>
            <person name="Kostlbacher S."/>
            <person name="Vangestel C."/>
        </authorList>
    </citation>
    <scope>NUCLEOTIDE SEQUENCE [LARGE SCALE GENOMIC DNA]</scope>
    <source>
        <strain evidence="2">W744_W776</strain>
    </source>
</reference>
<accession>A0AAV6TGS4</accession>
<dbReference type="AlphaFoldDB" id="A0AAV6TGS4"/>